<comment type="caution">
    <text evidence="1">The sequence shown here is derived from an EMBL/GenBank/DDBJ whole genome shotgun (WGS) entry which is preliminary data.</text>
</comment>
<name>A0A6C2C5Z4_9LACO</name>
<protein>
    <submittedName>
        <fullName evidence="1">Uncharacterized protein</fullName>
    </submittedName>
</protein>
<dbReference type="RefSeq" id="WP_148622868.1">
    <property type="nucleotide sequence ID" value="NZ_SDGZ01000015.1"/>
</dbReference>
<evidence type="ECO:0000313" key="1">
    <source>
        <dbReference type="EMBL" id="TYC49006.1"/>
    </source>
</evidence>
<dbReference type="AlphaFoldDB" id="A0A6C2C5Z4"/>
<gene>
    <name evidence="1" type="ORF">ESZ50_07100</name>
</gene>
<keyword evidence="2" id="KW-1185">Reference proteome</keyword>
<evidence type="ECO:0000313" key="2">
    <source>
        <dbReference type="Proteomes" id="UP000371977"/>
    </source>
</evidence>
<accession>A0A6C2C5Z4</accession>
<dbReference type="Proteomes" id="UP000371977">
    <property type="component" value="Unassembled WGS sequence"/>
</dbReference>
<reference evidence="1 2" key="1">
    <citation type="submission" date="2019-01" db="EMBL/GenBank/DDBJ databases">
        <title>Weissella sp. nov., a novel lactic acid bacterium isolated from animal feces.</title>
        <authorList>
            <person name="Wang L.-T."/>
        </authorList>
    </citation>
    <scope>NUCLEOTIDE SEQUENCE [LARGE SCALE GENOMIC DNA]</scope>
    <source>
        <strain evidence="1 2">8H-2</strain>
    </source>
</reference>
<organism evidence="1 2">
    <name type="scientific">Weissella muntiaci</name>
    <dbReference type="NCBI Taxonomy" id="2508881"/>
    <lineage>
        <taxon>Bacteria</taxon>
        <taxon>Bacillati</taxon>
        <taxon>Bacillota</taxon>
        <taxon>Bacilli</taxon>
        <taxon>Lactobacillales</taxon>
        <taxon>Lactobacillaceae</taxon>
        <taxon>Weissella</taxon>
    </lineage>
</organism>
<dbReference type="EMBL" id="SDGZ01000015">
    <property type="protein sequence ID" value="TYC49006.1"/>
    <property type="molecule type" value="Genomic_DNA"/>
</dbReference>
<dbReference type="OrthoDB" id="9958161at2"/>
<proteinExistence type="predicted"/>
<sequence>MNILILMEQIAVDDWHQLMEQIIVANIEVVIITKDVAEQMSVEREGWDNFFQTCWHNGFVHAWPEPSANTSSDRMAKVLTRRPFEHAWKRKLTIDVAQNACHELHVLQGLGITVAIAEIGPRRLAIAKEGEQVLDYLHWQINPTLLLAPTKARNLVERAGWLQLTNSQIGVKADACYVENYLLKESVKTLNHIFAYDRIGLKKFI</sequence>